<evidence type="ECO:0000256" key="4">
    <source>
        <dbReference type="ARBA" id="ARBA00012937"/>
    </source>
</evidence>
<comment type="caution">
    <text evidence="20">The sequence shown here is derived from an EMBL/GenBank/DDBJ whole genome shotgun (WGS) entry which is preliminary data.</text>
</comment>
<feature type="binding site" evidence="13">
    <location>
        <position position="270"/>
    </location>
    <ligand>
        <name>Mg(2+)</name>
        <dbReference type="ChEBI" id="CHEBI:18420"/>
        <label>1</label>
    </ligand>
</feature>
<keyword evidence="14" id="KW-0597">Phosphoprotein</keyword>
<feature type="binding site" evidence="13">
    <location>
        <position position="221"/>
    </location>
    <ligand>
        <name>Mg(2+)</name>
        <dbReference type="ChEBI" id="CHEBI:18420"/>
        <label>1</label>
    </ligand>
</feature>
<protein>
    <recommendedName>
        <fullName evidence="5 17">Glutamine synthetase</fullName>
        <ecNumber evidence="4 17">6.3.1.2</ecNumber>
    </recommendedName>
</protein>
<dbReference type="PROSITE" id="PS00180">
    <property type="entry name" value="GLNA_1"/>
    <property type="match status" value="1"/>
</dbReference>
<evidence type="ECO:0000256" key="17">
    <source>
        <dbReference type="RuleBase" id="RU004356"/>
    </source>
</evidence>
<evidence type="ECO:0000256" key="8">
    <source>
        <dbReference type="ARBA" id="ARBA00022741"/>
    </source>
</evidence>
<gene>
    <name evidence="20" type="primary">glnA</name>
    <name evidence="20" type="ORF">COY37_06800</name>
</gene>
<evidence type="ECO:0000256" key="2">
    <source>
        <dbReference type="ARBA" id="ARBA00009897"/>
    </source>
</evidence>
<comment type="subunit">
    <text evidence="3">Oligomer of 12 subunits arranged in the form of two hexagons.</text>
</comment>
<evidence type="ECO:0000256" key="14">
    <source>
        <dbReference type="PIRSR" id="PIRSR604809-50"/>
    </source>
</evidence>
<dbReference type="InterPro" id="IPR014746">
    <property type="entry name" value="Gln_synth/guanido_kin_cat_dom"/>
</dbReference>
<dbReference type="SMART" id="SM01230">
    <property type="entry name" value="Gln-synt_C"/>
    <property type="match status" value="1"/>
</dbReference>
<dbReference type="FunFam" id="3.30.590.10:FF:000001">
    <property type="entry name" value="Glutamine synthetase"/>
    <property type="match status" value="1"/>
</dbReference>
<organism evidence="20 21">
    <name type="scientific">Candidatus Aquicultor secundus</name>
    <dbReference type="NCBI Taxonomy" id="1973895"/>
    <lineage>
        <taxon>Bacteria</taxon>
        <taxon>Bacillati</taxon>
        <taxon>Actinomycetota</taxon>
        <taxon>Candidatus Aquicultoria</taxon>
        <taxon>Candidatus Aquicultorales</taxon>
        <taxon>Candidatus Aquicultoraceae</taxon>
        <taxon>Candidatus Aquicultor</taxon>
    </lineage>
</organism>
<feature type="binding site" evidence="13">
    <location>
        <position position="213"/>
    </location>
    <ligand>
        <name>Mg(2+)</name>
        <dbReference type="ChEBI" id="CHEBI:18420"/>
        <label>1</label>
    </ligand>
</feature>
<dbReference type="EC" id="6.3.1.2" evidence="4 17"/>
<evidence type="ECO:0000313" key="20">
    <source>
        <dbReference type="EMBL" id="PIZ37823.1"/>
    </source>
</evidence>
<keyword evidence="7 17" id="KW-0436">Ligase</keyword>
<feature type="binding site" evidence="12">
    <location>
        <position position="208"/>
    </location>
    <ligand>
        <name>ATP</name>
        <dbReference type="ChEBI" id="CHEBI:30616"/>
    </ligand>
</feature>
<keyword evidence="8 12" id="KW-0547">Nucleotide-binding</keyword>
<evidence type="ECO:0000256" key="11">
    <source>
        <dbReference type="PIRSR" id="PIRSR604809-1"/>
    </source>
</evidence>
<feature type="domain" description="GS beta-grasp" evidence="18">
    <location>
        <begin position="14"/>
        <end position="98"/>
    </location>
</feature>
<evidence type="ECO:0000256" key="5">
    <source>
        <dbReference type="ARBA" id="ARBA00021364"/>
    </source>
</evidence>
<keyword evidence="13" id="KW-0460">Magnesium</keyword>
<dbReference type="GO" id="GO:0004356">
    <property type="term" value="F:glutamine synthetase activity"/>
    <property type="evidence" value="ECO:0007669"/>
    <property type="project" value="UniProtKB-EC"/>
</dbReference>
<keyword evidence="6" id="KW-0963">Cytoplasm</keyword>
<feature type="binding site" evidence="13">
    <location>
        <position position="131"/>
    </location>
    <ligand>
        <name>Mg(2+)</name>
        <dbReference type="ChEBI" id="CHEBI:18420"/>
        <label>1</label>
    </ligand>
</feature>
<feature type="binding site" evidence="12">
    <location>
        <position position="340"/>
    </location>
    <ligand>
        <name>ATP</name>
        <dbReference type="ChEBI" id="CHEBI:30616"/>
    </ligand>
</feature>
<dbReference type="GO" id="GO:0005524">
    <property type="term" value="F:ATP binding"/>
    <property type="evidence" value="ECO:0007669"/>
    <property type="project" value="UniProtKB-KW"/>
</dbReference>
<dbReference type="InterPro" id="IPR008147">
    <property type="entry name" value="Gln_synt_N"/>
</dbReference>
<dbReference type="RefSeq" id="WP_286678253.1">
    <property type="nucleotide sequence ID" value="NZ_MNXI01000070.1"/>
</dbReference>
<dbReference type="NCBIfam" id="TIGR00653">
    <property type="entry name" value="GlnA"/>
    <property type="match status" value="1"/>
</dbReference>
<feature type="binding site" evidence="12">
    <location>
        <position position="354"/>
    </location>
    <ligand>
        <name>ATP</name>
        <dbReference type="ChEBI" id="CHEBI:30616"/>
    </ligand>
</feature>
<dbReference type="InterPro" id="IPR008146">
    <property type="entry name" value="Gln_synth_cat_dom"/>
</dbReference>
<evidence type="ECO:0000256" key="15">
    <source>
        <dbReference type="PROSITE-ProRule" id="PRU01330"/>
    </source>
</evidence>
<feature type="modified residue" description="O-AMP-tyrosine" evidence="14">
    <location>
        <position position="399"/>
    </location>
</feature>
<dbReference type="PROSITE" id="PS00181">
    <property type="entry name" value="GLNA_ATP"/>
    <property type="match status" value="1"/>
</dbReference>
<dbReference type="PANTHER" id="PTHR43407">
    <property type="entry name" value="GLUTAMINE SYNTHETASE"/>
    <property type="match status" value="1"/>
</dbReference>
<evidence type="ECO:0000256" key="3">
    <source>
        <dbReference type="ARBA" id="ARBA00011354"/>
    </source>
</evidence>
<comment type="cofactor">
    <cofactor evidence="13">
        <name>Mg(2+)</name>
        <dbReference type="ChEBI" id="CHEBI:18420"/>
    </cofactor>
    <text evidence="13">Binds 2 Mg(2+) ions per subunit.</text>
</comment>
<evidence type="ECO:0000313" key="21">
    <source>
        <dbReference type="Proteomes" id="UP000230956"/>
    </source>
</evidence>
<evidence type="ECO:0000256" key="12">
    <source>
        <dbReference type="PIRSR" id="PIRSR604809-2"/>
    </source>
</evidence>
<accession>A0A2M7T867</accession>
<dbReference type="GO" id="GO:0019740">
    <property type="term" value="P:nitrogen utilization"/>
    <property type="evidence" value="ECO:0007669"/>
    <property type="project" value="TreeGrafter"/>
</dbReference>
<reference evidence="21" key="1">
    <citation type="submission" date="2017-09" db="EMBL/GenBank/DDBJ databases">
        <title>Depth-based differentiation of microbial function through sediment-hosted aquifers and enrichment of novel symbionts in the deep terrestrial subsurface.</title>
        <authorList>
            <person name="Probst A.J."/>
            <person name="Ladd B."/>
            <person name="Jarett J.K."/>
            <person name="Geller-Mcgrath D.E."/>
            <person name="Sieber C.M.K."/>
            <person name="Emerson J.B."/>
            <person name="Anantharaman K."/>
            <person name="Thomas B.C."/>
            <person name="Malmstrom R."/>
            <person name="Stieglmeier M."/>
            <person name="Klingl A."/>
            <person name="Woyke T."/>
            <person name="Ryan C.M."/>
            <person name="Banfield J.F."/>
        </authorList>
    </citation>
    <scope>NUCLEOTIDE SEQUENCE [LARGE SCALE GENOMIC DNA]</scope>
</reference>
<evidence type="ECO:0000256" key="10">
    <source>
        <dbReference type="ARBA" id="ARBA00049436"/>
    </source>
</evidence>
<dbReference type="InterPro" id="IPR036651">
    <property type="entry name" value="Gln_synt_N_sf"/>
</dbReference>
<dbReference type="Pfam" id="PF03951">
    <property type="entry name" value="Gln-synt_N"/>
    <property type="match status" value="1"/>
</dbReference>
<dbReference type="PROSITE" id="PS51986">
    <property type="entry name" value="GS_BETA_GRASP"/>
    <property type="match status" value="1"/>
</dbReference>
<proteinExistence type="inferred from homology"/>
<evidence type="ECO:0000256" key="1">
    <source>
        <dbReference type="ARBA" id="ARBA00004496"/>
    </source>
</evidence>
<feature type="binding site" evidence="11">
    <location>
        <position position="322"/>
    </location>
    <ligand>
        <name>L-glutamate</name>
        <dbReference type="ChEBI" id="CHEBI:29985"/>
    </ligand>
</feature>
<evidence type="ECO:0000256" key="6">
    <source>
        <dbReference type="ARBA" id="ARBA00022490"/>
    </source>
</evidence>
<dbReference type="InterPro" id="IPR004809">
    <property type="entry name" value="Gln_synth_I"/>
</dbReference>
<dbReference type="AlphaFoldDB" id="A0A2M7T867"/>
<dbReference type="GO" id="GO:0006542">
    <property type="term" value="P:glutamine biosynthetic process"/>
    <property type="evidence" value="ECO:0007669"/>
    <property type="project" value="InterPro"/>
</dbReference>
<keyword evidence="13" id="KW-0479">Metal-binding</keyword>
<evidence type="ECO:0000256" key="16">
    <source>
        <dbReference type="RuleBase" id="RU000384"/>
    </source>
</evidence>
<keyword evidence="9 12" id="KW-0067">ATP-binding</keyword>
<dbReference type="GO" id="GO:0016020">
    <property type="term" value="C:membrane"/>
    <property type="evidence" value="ECO:0007669"/>
    <property type="project" value="TreeGrafter"/>
</dbReference>
<comment type="similarity">
    <text evidence="2 15 16">Belongs to the glutamine synthetase family.</text>
</comment>
<evidence type="ECO:0000259" key="18">
    <source>
        <dbReference type="PROSITE" id="PS51986"/>
    </source>
</evidence>
<evidence type="ECO:0000256" key="7">
    <source>
        <dbReference type="ARBA" id="ARBA00022598"/>
    </source>
</evidence>
<evidence type="ECO:0000256" key="13">
    <source>
        <dbReference type="PIRSR" id="PIRSR604809-3"/>
    </source>
</evidence>
<name>A0A2M7T867_9ACTN</name>
<sequence>MTTPKEVLAFAKKNNAVFVDLKFIDLPGVWQHFAVPIDELSEESFEDGFGFDGSSIRGWKSIHASDMIILPDPSTVIMDPFKKYPTISLICDIADPITKEPYDRDPRYIATKATNYMKSTGVADAAYFGPEAEFFIFDDVRYDQNAHEGYYFIDSIEGTWNTGSYEEPNLGYKPRHKEGYFPVPPTDSLDNLRADMVTVMQQAGIYIEAQHHEVATAGQGEIDMRFGPMIKTADDLMLFKYIVKNVAVANGRTATFMPKPLFGDNGSGMHTHQSLWKDGKPLFAGNEYAGISEMALFYIGGIIKHAKALAALTNPTTNSYKRLVPGFEAPVNLAYSARNRSASIRIPMYSPSPKAKRVEVRFPDPSCNPYMAFAAMLMAGLDGIENRIHPGEPMEKDLYELPPEEIAKIPQMPGALDEALNALESDYQFLLKGNVFTEDVIKAWIRYKRDNEVDALRLRPHPHEFYLYYDI</sequence>
<dbReference type="GO" id="GO:0005737">
    <property type="term" value="C:cytoplasm"/>
    <property type="evidence" value="ECO:0007669"/>
    <property type="project" value="UniProtKB-SubCell"/>
</dbReference>
<dbReference type="Pfam" id="PF00120">
    <property type="entry name" value="Gln-synt_C"/>
    <property type="match status" value="1"/>
</dbReference>
<comment type="catalytic activity">
    <reaction evidence="10 17">
        <text>L-glutamate + NH4(+) + ATP = L-glutamine + ADP + phosphate + H(+)</text>
        <dbReference type="Rhea" id="RHEA:16169"/>
        <dbReference type="ChEBI" id="CHEBI:15378"/>
        <dbReference type="ChEBI" id="CHEBI:28938"/>
        <dbReference type="ChEBI" id="CHEBI:29985"/>
        <dbReference type="ChEBI" id="CHEBI:30616"/>
        <dbReference type="ChEBI" id="CHEBI:43474"/>
        <dbReference type="ChEBI" id="CHEBI:58359"/>
        <dbReference type="ChEBI" id="CHEBI:456216"/>
        <dbReference type="EC" id="6.3.1.2"/>
    </reaction>
</comment>
<dbReference type="PANTHER" id="PTHR43407:SF1">
    <property type="entry name" value="LENGSIN"/>
    <property type="match status" value="1"/>
</dbReference>
<feature type="domain" description="GS catalytic" evidence="19">
    <location>
        <begin position="106"/>
        <end position="471"/>
    </location>
</feature>
<dbReference type="Proteomes" id="UP000230956">
    <property type="component" value="Unassembled WGS sequence"/>
</dbReference>
<dbReference type="SUPFAM" id="SSF54368">
    <property type="entry name" value="Glutamine synthetase, N-terminal domain"/>
    <property type="match status" value="1"/>
</dbReference>
<feature type="binding site" evidence="12">
    <location>
        <begin position="272"/>
        <end position="274"/>
    </location>
    <ligand>
        <name>ATP</name>
        <dbReference type="ChEBI" id="CHEBI:30616"/>
    </ligand>
</feature>
<comment type="subcellular location">
    <subcellularLocation>
        <location evidence="1">Cytoplasm</location>
    </subcellularLocation>
</comment>
<feature type="binding site" evidence="11">
    <location>
        <position position="361"/>
    </location>
    <ligand>
        <name>L-glutamate</name>
        <dbReference type="ChEBI" id="CHEBI:29985"/>
    </ligand>
</feature>
<dbReference type="InterPro" id="IPR027303">
    <property type="entry name" value="Gln_synth_gly_rich_site"/>
</dbReference>
<feature type="binding site" evidence="13">
    <location>
        <position position="133"/>
    </location>
    <ligand>
        <name>Mg(2+)</name>
        <dbReference type="ChEBI" id="CHEBI:18420"/>
        <label>1</label>
    </ligand>
</feature>
<dbReference type="Gene3D" id="3.30.590.10">
    <property type="entry name" value="Glutamine synthetase/guanido kinase, catalytic domain"/>
    <property type="match status" value="1"/>
</dbReference>
<feature type="binding site" evidence="11">
    <location>
        <position position="340"/>
    </location>
    <ligand>
        <name>L-glutamate</name>
        <dbReference type="ChEBI" id="CHEBI:29985"/>
    </ligand>
</feature>
<dbReference type="EMBL" id="PFNG01000163">
    <property type="protein sequence ID" value="PIZ37823.1"/>
    <property type="molecule type" value="Genomic_DNA"/>
</dbReference>
<evidence type="ECO:0000259" key="19">
    <source>
        <dbReference type="PROSITE" id="PS51987"/>
    </source>
</evidence>
<evidence type="ECO:0000256" key="9">
    <source>
        <dbReference type="ARBA" id="ARBA00022840"/>
    </source>
</evidence>
<dbReference type="InterPro" id="IPR027302">
    <property type="entry name" value="Gln_synth_N_conserv_site"/>
</dbReference>
<dbReference type="Gene3D" id="3.10.20.70">
    <property type="entry name" value="Glutamine synthetase, N-terminal domain"/>
    <property type="match status" value="1"/>
</dbReference>
<dbReference type="GO" id="GO:0046872">
    <property type="term" value="F:metal ion binding"/>
    <property type="evidence" value="ECO:0007669"/>
    <property type="project" value="UniProtKB-KW"/>
</dbReference>
<feature type="binding site" evidence="13">
    <location>
        <position position="359"/>
    </location>
    <ligand>
        <name>Mg(2+)</name>
        <dbReference type="ChEBI" id="CHEBI:18420"/>
        <label>1</label>
    </ligand>
</feature>
<dbReference type="PROSITE" id="PS51987">
    <property type="entry name" value="GS_CATALYTIC"/>
    <property type="match status" value="1"/>
</dbReference>
<dbReference type="SUPFAM" id="SSF55931">
    <property type="entry name" value="Glutamine synthetase/guanido kinase"/>
    <property type="match status" value="1"/>
</dbReference>
<feature type="binding site" evidence="11">
    <location>
        <position position="328"/>
    </location>
    <ligand>
        <name>L-glutamate</name>
        <dbReference type="ChEBI" id="CHEBI:29985"/>
    </ligand>
</feature>
<feature type="binding site" evidence="11">
    <location>
        <begin position="265"/>
        <end position="266"/>
    </location>
    <ligand>
        <name>L-glutamate</name>
        <dbReference type="ChEBI" id="CHEBI:29985"/>
    </ligand>
</feature>